<dbReference type="SUPFAM" id="SSF55781">
    <property type="entry name" value="GAF domain-like"/>
    <property type="match status" value="1"/>
</dbReference>
<dbReference type="Pfam" id="PF09339">
    <property type="entry name" value="HTH_IclR"/>
    <property type="match status" value="1"/>
</dbReference>
<dbReference type="GO" id="GO:0003677">
    <property type="term" value="F:DNA binding"/>
    <property type="evidence" value="ECO:0007669"/>
    <property type="project" value="UniProtKB-KW"/>
</dbReference>
<dbReference type="Proteomes" id="UP000434209">
    <property type="component" value="Chromosome 3"/>
</dbReference>
<feature type="region of interest" description="Disordered" evidence="4">
    <location>
        <begin position="1"/>
        <end position="21"/>
    </location>
</feature>
<dbReference type="SMART" id="SM00346">
    <property type="entry name" value="HTH_ICLR"/>
    <property type="match status" value="1"/>
</dbReference>
<dbReference type="PANTHER" id="PTHR30136:SF35">
    <property type="entry name" value="HTH-TYPE TRANSCRIPTIONAL REGULATOR RV1719"/>
    <property type="match status" value="1"/>
</dbReference>
<dbReference type="KEGG" id="pacp:FAZ97_30145"/>
<dbReference type="PANTHER" id="PTHR30136">
    <property type="entry name" value="HELIX-TURN-HELIX TRANSCRIPTIONAL REGULATOR, ICLR FAMILY"/>
    <property type="match status" value="1"/>
</dbReference>
<dbReference type="PROSITE" id="PS51078">
    <property type="entry name" value="ICLR_ED"/>
    <property type="match status" value="1"/>
</dbReference>
<dbReference type="EMBL" id="CP046911">
    <property type="protein sequence ID" value="QGZ59193.1"/>
    <property type="molecule type" value="Genomic_DNA"/>
</dbReference>
<dbReference type="InterPro" id="IPR036390">
    <property type="entry name" value="WH_DNA-bd_sf"/>
</dbReference>
<dbReference type="CDD" id="cd00090">
    <property type="entry name" value="HTH_ARSR"/>
    <property type="match status" value="1"/>
</dbReference>
<name>A0A7Z2GCI2_9BURK</name>
<keyword evidence="2" id="KW-0238">DNA-binding</keyword>
<evidence type="ECO:0000313" key="7">
    <source>
        <dbReference type="EMBL" id="QGZ59193.1"/>
    </source>
</evidence>
<keyword evidence="1" id="KW-0805">Transcription regulation</keyword>
<keyword evidence="3" id="KW-0804">Transcription</keyword>
<dbReference type="InterPro" id="IPR005471">
    <property type="entry name" value="Tscrpt_reg_IclR_N"/>
</dbReference>
<evidence type="ECO:0000256" key="1">
    <source>
        <dbReference type="ARBA" id="ARBA00023015"/>
    </source>
</evidence>
<dbReference type="Gene3D" id="3.30.450.40">
    <property type="match status" value="1"/>
</dbReference>
<dbReference type="InterPro" id="IPR011991">
    <property type="entry name" value="ArsR-like_HTH"/>
</dbReference>
<accession>A0A7Z2GCI2</accession>
<dbReference type="InterPro" id="IPR014757">
    <property type="entry name" value="Tscrpt_reg_IclR_C"/>
</dbReference>
<feature type="domain" description="IclR-ED" evidence="6">
    <location>
        <begin position="85"/>
        <end position="265"/>
    </location>
</feature>
<dbReference type="PROSITE" id="PS51077">
    <property type="entry name" value="HTH_ICLR"/>
    <property type="match status" value="1"/>
</dbReference>
<dbReference type="GO" id="GO:0003700">
    <property type="term" value="F:DNA-binding transcription factor activity"/>
    <property type="evidence" value="ECO:0007669"/>
    <property type="project" value="TreeGrafter"/>
</dbReference>
<evidence type="ECO:0000259" key="5">
    <source>
        <dbReference type="PROSITE" id="PS51077"/>
    </source>
</evidence>
<dbReference type="GO" id="GO:0045892">
    <property type="term" value="P:negative regulation of DNA-templated transcription"/>
    <property type="evidence" value="ECO:0007669"/>
    <property type="project" value="TreeGrafter"/>
</dbReference>
<organism evidence="7 8">
    <name type="scientific">Paraburkholderia acidiphila</name>
    <dbReference type="NCBI Taxonomy" id="2571747"/>
    <lineage>
        <taxon>Bacteria</taxon>
        <taxon>Pseudomonadati</taxon>
        <taxon>Pseudomonadota</taxon>
        <taxon>Betaproteobacteria</taxon>
        <taxon>Burkholderiales</taxon>
        <taxon>Burkholderiaceae</taxon>
        <taxon>Paraburkholderia</taxon>
    </lineage>
</organism>
<dbReference type="InterPro" id="IPR029016">
    <property type="entry name" value="GAF-like_dom_sf"/>
</dbReference>
<keyword evidence="8" id="KW-1185">Reference proteome</keyword>
<dbReference type="InterPro" id="IPR050707">
    <property type="entry name" value="HTH_MetabolicPath_Reg"/>
</dbReference>
<evidence type="ECO:0000313" key="8">
    <source>
        <dbReference type="Proteomes" id="UP000434209"/>
    </source>
</evidence>
<evidence type="ECO:0000256" key="2">
    <source>
        <dbReference type="ARBA" id="ARBA00023125"/>
    </source>
</evidence>
<proteinExistence type="predicted"/>
<protein>
    <submittedName>
        <fullName evidence="7">Helix-turn-helix domain-containing protein</fullName>
    </submittedName>
</protein>
<feature type="domain" description="HTH iclR-type" evidence="5">
    <location>
        <begin position="21"/>
        <end position="84"/>
    </location>
</feature>
<evidence type="ECO:0000256" key="4">
    <source>
        <dbReference type="SAM" id="MobiDB-lite"/>
    </source>
</evidence>
<gene>
    <name evidence="7" type="ORF">FAZ97_30145</name>
</gene>
<dbReference type="InterPro" id="IPR036388">
    <property type="entry name" value="WH-like_DNA-bd_sf"/>
</dbReference>
<evidence type="ECO:0000256" key="3">
    <source>
        <dbReference type="ARBA" id="ARBA00023163"/>
    </source>
</evidence>
<evidence type="ECO:0000259" key="6">
    <source>
        <dbReference type="PROSITE" id="PS51078"/>
    </source>
</evidence>
<dbReference type="AlphaFoldDB" id="A0A7Z2GCI2"/>
<dbReference type="Pfam" id="PF01614">
    <property type="entry name" value="IclR_C"/>
    <property type="match status" value="1"/>
</dbReference>
<dbReference type="Gene3D" id="1.10.10.10">
    <property type="entry name" value="Winged helix-like DNA-binding domain superfamily/Winged helix DNA-binding domain"/>
    <property type="match status" value="1"/>
</dbReference>
<sequence>MPLEYSPMNAPDPLPEEKSKAPAVDGALDILEALVQSTWPLTLSEIAERVNLPVTSCHRILGTLLQRGMVVRDLQRRKAYCAGARLFQMASAAYLQQPIVPLFHPIADVLKNELHQGVKLSVQAGSHALVVAHVAWPFADTFGVYVGLSDVLHRCAAGKAMMSMLPVNVQKHYWSEFISARAPDTASALAGVEAWMHELAEIKRVGYALTRSDIGPSVCELAAPVLNRRGEPLAAMGVSFAAPHDVRSYVTPLIQATWQLSSRLG</sequence>
<reference evidence="7 8" key="1">
    <citation type="submission" date="2019-12" db="EMBL/GenBank/DDBJ databases">
        <title>Paraburkholderia acidiphila 7Q-K02 sp. nov and Paraburkholderia acidisoli DHF22 sp. nov., two strains isolated from forest soil.</title>
        <authorList>
            <person name="Gao Z."/>
            <person name="Qiu L."/>
        </authorList>
    </citation>
    <scope>NUCLEOTIDE SEQUENCE [LARGE SCALE GENOMIC DNA]</scope>
    <source>
        <strain evidence="7 8">7Q-K02</strain>
    </source>
</reference>
<dbReference type="SUPFAM" id="SSF46785">
    <property type="entry name" value="Winged helix' DNA-binding domain"/>
    <property type="match status" value="1"/>
</dbReference>